<dbReference type="Proteomes" id="UP000035016">
    <property type="component" value="Chromosome Chromosome"/>
</dbReference>
<evidence type="ECO:0000256" key="1">
    <source>
        <dbReference type="SAM" id="Phobius"/>
    </source>
</evidence>
<evidence type="ECO:0000313" key="2">
    <source>
        <dbReference type="EMBL" id="CQR59577.1"/>
    </source>
</evidence>
<accession>A0A0F7VQ88</accession>
<dbReference type="AlphaFoldDB" id="A0A0F7VQ88"/>
<feature type="transmembrane region" description="Helical" evidence="1">
    <location>
        <begin position="12"/>
        <end position="32"/>
    </location>
</feature>
<keyword evidence="1" id="KW-1133">Transmembrane helix</keyword>
<keyword evidence="1" id="KW-0472">Membrane</keyword>
<keyword evidence="1" id="KW-0812">Transmembrane</keyword>
<evidence type="ECO:0000313" key="3">
    <source>
        <dbReference type="Proteomes" id="UP000035016"/>
    </source>
</evidence>
<organism evidence="2 3">
    <name type="scientific">Streptomyces leeuwenhoekii</name>
    <dbReference type="NCBI Taxonomy" id="1437453"/>
    <lineage>
        <taxon>Bacteria</taxon>
        <taxon>Bacillati</taxon>
        <taxon>Actinomycetota</taxon>
        <taxon>Actinomycetes</taxon>
        <taxon>Kitasatosporales</taxon>
        <taxon>Streptomycetaceae</taxon>
        <taxon>Streptomyces</taxon>
    </lineage>
</organism>
<protein>
    <submittedName>
        <fullName evidence="2">Uncharacterized protein</fullName>
    </submittedName>
</protein>
<dbReference type="EMBL" id="LN831790">
    <property type="protein sequence ID" value="CQR59577.1"/>
    <property type="molecule type" value="Genomic_DNA"/>
</dbReference>
<name>A0A0F7VQ88_STRLW</name>
<dbReference type="KEGG" id="sle:sle_01150"/>
<reference evidence="2 3" key="1">
    <citation type="submission" date="2015-02" db="EMBL/GenBank/DDBJ databases">
        <authorList>
            <person name="Gomez-Escribano P.J."/>
        </authorList>
    </citation>
    <scope>NUCLEOTIDE SEQUENCE [LARGE SCALE GENOMIC DNA]</scope>
    <source>
        <strain evidence="3">C34 (DSM 42122 / NRRL B-24963)</strain>
    </source>
</reference>
<sequence>MRAGTVPVGAPLGPVDLAVILLAVILSLQAHLGSSVRRADVRNGCRELSGPQAGRKYDRGRGQGERCEGEYGAAWPGGAGVHTAHRSSRR</sequence>
<gene>
    <name evidence="2" type="primary">sle_01150</name>
</gene>
<proteinExistence type="predicted"/>